<dbReference type="Proteomes" id="UP000050317">
    <property type="component" value="Unassembled WGS sequence"/>
</dbReference>
<dbReference type="PATRIC" id="fig|251703.9.peg.2371"/>
<name>A0A0Q0CM60_9PSED</name>
<sequence>MFPSASERLMGTLHDGWKGSLTLARTFNIERCASPVLTCATAMQARE</sequence>
<proteinExistence type="predicted"/>
<accession>A0A0Q0CM60</accession>
<comment type="caution">
    <text evidence="1">The sequence shown here is derived from an EMBL/GenBank/DDBJ whole genome shotgun (WGS) entry which is preliminary data.</text>
</comment>
<dbReference type="AlphaFoldDB" id="A0A0Q0CM60"/>
<organism evidence="1 2">
    <name type="scientific">Pseudomonas syringae pv. viburni</name>
    <dbReference type="NCBI Taxonomy" id="251703"/>
    <lineage>
        <taxon>Bacteria</taxon>
        <taxon>Pseudomonadati</taxon>
        <taxon>Pseudomonadota</taxon>
        <taxon>Gammaproteobacteria</taxon>
        <taxon>Pseudomonadales</taxon>
        <taxon>Pseudomonadaceae</taxon>
        <taxon>Pseudomonas</taxon>
    </lineage>
</organism>
<gene>
    <name evidence="1" type="ORF">ALO40_100973</name>
</gene>
<reference evidence="1 2" key="1">
    <citation type="submission" date="2015-09" db="EMBL/GenBank/DDBJ databases">
        <title>Genome announcement of multiple Pseudomonas syringae strains.</title>
        <authorList>
            <person name="Thakur S."/>
            <person name="Wang P.W."/>
            <person name="Gong Y."/>
            <person name="Weir B.S."/>
            <person name="Guttman D.S."/>
        </authorList>
    </citation>
    <scope>NUCLEOTIDE SEQUENCE [LARGE SCALE GENOMIC DNA]</scope>
    <source>
        <strain evidence="1 2">ICMP3963</strain>
    </source>
</reference>
<evidence type="ECO:0000313" key="1">
    <source>
        <dbReference type="EMBL" id="KPZ13399.1"/>
    </source>
</evidence>
<dbReference type="EMBL" id="LJRR01000295">
    <property type="protein sequence ID" value="KPZ13399.1"/>
    <property type="molecule type" value="Genomic_DNA"/>
</dbReference>
<protein>
    <submittedName>
        <fullName evidence="1">Uncharacterized protein</fullName>
    </submittedName>
</protein>
<evidence type="ECO:0000313" key="2">
    <source>
        <dbReference type="Proteomes" id="UP000050317"/>
    </source>
</evidence>